<dbReference type="AlphaFoldDB" id="A0A7W7P3M2"/>
<keyword evidence="4 6" id="KW-1005">Bacterial flagellum biogenesis</keyword>
<accession>A0A7W7P3M2</accession>
<evidence type="ECO:0000313" key="8">
    <source>
        <dbReference type="Proteomes" id="UP000566995"/>
    </source>
</evidence>
<dbReference type="InterPro" id="IPR036584">
    <property type="entry name" value="FliS_sf"/>
</dbReference>
<dbReference type="SUPFAM" id="SSF101116">
    <property type="entry name" value="Flagellar export chaperone FliS"/>
    <property type="match status" value="1"/>
</dbReference>
<comment type="caution">
    <text evidence="7">The sequence shown here is derived from an EMBL/GenBank/DDBJ whole genome shotgun (WGS) entry which is preliminary data.</text>
</comment>
<gene>
    <name evidence="7" type="ORF">HNP46_004283</name>
</gene>
<sequence>MRNETGGGAYARVSLESKAAAASPVGLVIMLYEGALQRIRAAKILIEAGDIPRKGEAITKAINIVGGLQAGLDLSKPDEWAHRLDALYTYSMEKLVQANLKNDISLLTEIESLLSDLLGGWKELVEREKGKA</sequence>
<proteinExistence type="inferred from homology"/>
<dbReference type="PIRSF" id="PIRSF039090">
    <property type="entry name" value="Flis"/>
    <property type="match status" value="1"/>
</dbReference>
<evidence type="ECO:0000256" key="1">
    <source>
        <dbReference type="ARBA" id="ARBA00004514"/>
    </source>
</evidence>
<dbReference type="EMBL" id="JACHLI010000018">
    <property type="protein sequence ID" value="MBB4865402.1"/>
    <property type="molecule type" value="Genomic_DNA"/>
</dbReference>
<keyword evidence="3 6" id="KW-0963">Cytoplasm</keyword>
<evidence type="ECO:0000256" key="5">
    <source>
        <dbReference type="ARBA" id="ARBA00023186"/>
    </source>
</evidence>
<dbReference type="GO" id="GO:0071973">
    <property type="term" value="P:bacterial-type flagellum-dependent cell motility"/>
    <property type="evidence" value="ECO:0007669"/>
    <property type="project" value="TreeGrafter"/>
</dbReference>
<comment type="subcellular location">
    <subcellularLocation>
        <location evidence="1 6">Cytoplasm</location>
        <location evidence="1 6">Cytosol</location>
    </subcellularLocation>
</comment>
<dbReference type="NCBIfam" id="TIGR00208">
    <property type="entry name" value="fliS"/>
    <property type="match status" value="1"/>
</dbReference>
<reference evidence="7 8" key="1">
    <citation type="submission" date="2020-08" db="EMBL/GenBank/DDBJ databases">
        <title>Functional genomics of gut bacteria from endangered species of beetles.</title>
        <authorList>
            <person name="Carlos-Shanley C."/>
        </authorList>
    </citation>
    <scope>NUCLEOTIDE SEQUENCE [LARGE SCALE GENOMIC DNA]</scope>
    <source>
        <strain evidence="7 8">S00179</strain>
    </source>
</reference>
<evidence type="ECO:0000313" key="7">
    <source>
        <dbReference type="EMBL" id="MBB4865402.1"/>
    </source>
</evidence>
<evidence type="ECO:0000256" key="3">
    <source>
        <dbReference type="ARBA" id="ARBA00022490"/>
    </source>
</evidence>
<evidence type="ECO:0000256" key="2">
    <source>
        <dbReference type="ARBA" id="ARBA00008787"/>
    </source>
</evidence>
<evidence type="ECO:0000256" key="4">
    <source>
        <dbReference type="ARBA" id="ARBA00022795"/>
    </source>
</evidence>
<organism evidence="7 8">
    <name type="scientific">Pseudomonas nitroreducens</name>
    <dbReference type="NCBI Taxonomy" id="46680"/>
    <lineage>
        <taxon>Bacteria</taxon>
        <taxon>Pseudomonadati</taxon>
        <taxon>Pseudomonadota</taxon>
        <taxon>Gammaproteobacteria</taxon>
        <taxon>Pseudomonadales</taxon>
        <taxon>Pseudomonadaceae</taxon>
        <taxon>Pseudomonas</taxon>
    </lineage>
</organism>
<comment type="similarity">
    <text evidence="2 6">Belongs to the FliS family.</text>
</comment>
<evidence type="ECO:0000256" key="6">
    <source>
        <dbReference type="PIRNR" id="PIRNR039090"/>
    </source>
</evidence>
<keyword evidence="7" id="KW-0969">Cilium</keyword>
<dbReference type="GO" id="GO:0005829">
    <property type="term" value="C:cytosol"/>
    <property type="evidence" value="ECO:0007669"/>
    <property type="project" value="UniProtKB-SubCell"/>
</dbReference>
<protein>
    <recommendedName>
        <fullName evidence="6">Flagellar secretion chaperone FliS</fullName>
    </recommendedName>
</protein>
<dbReference type="RefSeq" id="WP_184592850.1">
    <property type="nucleotide sequence ID" value="NZ_JACHLI010000018.1"/>
</dbReference>
<dbReference type="CDD" id="cd16098">
    <property type="entry name" value="FliS"/>
    <property type="match status" value="1"/>
</dbReference>
<dbReference type="Gene3D" id="1.20.120.340">
    <property type="entry name" value="Flagellar protein FliS"/>
    <property type="match status" value="1"/>
</dbReference>
<dbReference type="InterPro" id="IPR003713">
    <property type="entry name" value="FliS"/>
</dbReference>
<name>A0A7W7P3M2_PSENT</name>
<dbReference type="PANTHER" id="PTHR34773">
    <property type="entry name" value="FLAGELLAR SECRETION CHAPERONE FLIS"/>
    <property type="match status" value="1"/>
</dbReference>
<dbReference type="Pfam" id="PF02561">
    <property type="entry name" value="FliS"/>
    <property type="match status" value="1"/>
</dbReference>
<dbReference type="Proteomes" id="UP000566995">
    <property type="component" value="Unassembled WGS sequence"/>
</dbReference>
<keyword evidence="5" id="KW-0143">Chaperone</keyword>
<dbReference type="PANTHER" id="PTHR34773:SF1">
    <property type="entry name" value="FLAGELLAR SECRETION CHAPERONE FLIS"/>
    <property type="match status" value="1"/>
</dbReference>
<dbReference type="GO" id="GO:0044780">
    <property type="term" value="P:bacterial-type flagellum assembly"/>
    <property type="evidence" value="ECO:0007669"/>
    <property type="project" value="InterPro"/>
</dbReference>
<keyword evidence="7" id="KW-0282">Flagellum</keyword>
<keyword evidence="7" id="KW-0966">Cell projection</keyword>